<comment type="caution">
    <text evidence="2">The sequence shown here is derived from an EMBL/GenBank/DDBJ whole genome shotgun (WGS) entry which is preliminary data.</text>
</comment>
<evidence type="ECO:0000313" key="3">
    <source>
        <dbReference type="Proteomes" id="UP000554482"/>
    </source>
</evidence>
<dbReference type="AlphaFoldDB" id="A0A7J6V442"/>
<feature type="region of interest" description="Disordered" evidence="1">
    <location>
        <begin position="72"/>
        <end position="120"/>
    </location>
</feature>
<dbReference type="PANTHER" id="PTHR13343">
    <property type="entry name" value="CREG1 PROTEIN"/>
    <property type="match status" value="1"/>
</dbReference>
<feature type="compositionally biased region" description="Polar residues" evidence="1">
    <location>
        <begin position="350"/>
        <end position="359"/>
    </location>
</feature>
<feature type="compositionally biased region" description="Low complexity" evidence="1">
    <location>
        <begin position="101"/>
        <end position="120"/>
    </location>
</feature>
<sequence length="511" mass="56938">MMLMESALAIRFRTVTKTKTTTTTCINSGYRPWLSYEEAAPRVVHFSPRRNSIKRSTKTSSLIKKTHRIIKSSAGPGAAEQSSDADPPPPPPPTSHHPFEEIGISSPSSSSSNSEDAIPSPAEMTRTLIEVNSKATLMFSGLIDDQFPDSIFWPDLPYLTDEHGNIYFEVKDNEDLLQTLTNDNNYVQVVIGLDTVEMMNEMELGPSDIDFGFEEIMEEDSDDGDDEDDIDGNDDYENDWVEVLDGEEDDMDSDGTLGDWAKLGTMRSSHPMYFAKKLSEVAADDPMIDCMDQPAPGICIQGLLRPAFIEESSVIRKHNRDSSNDETNRVEKVSDDIKDQGINGHDHDSYSASSSQNGSIGAEEADKDENSRTGSSFYKLEMIKIQFISPHGNQIFVEVNDFQKAQPDAIAHSAPKIISRVKAGGEKFIQALKSLCWRVKGIQAEEAILIGVDSLGFDLRICSGKQVENLRFGFNSKANSEYSAERQLHDLLFPRVHQKPQKRQEAHTKEL</sequence>
<gene>
    <name evidence="2" type="ORF">FRX31_030858</name>
</gene>
<reference evidence="2 3" key="1">
    <citation type="submission" date="2020-06" db="EMBL/GenBank/DDBJ databases">
        <title>Transcriptomic and genomic resources for Thalictrum thalictroides and T. hernandezii: Facilitating candidate gene discovery in an emerging model plant lineage.</title>
        <authorList>
            <person name="Arias T."/>
            <person name="Riano-Pachon D.M."/>
            <person name="Di Stilio V.S."/>
        </authorList>
    </citation>
    <scope>NUCLEOTIDE SEQUENCE [LARGE SCALE GENOMIC DNA]</scope>
    <source>
        <strain evidence="3">cv. WT478/WT964</strain>
        <tissue evidence="2">Leaves</tissue>
    </source>
</reference>
<organism evidence="2 3">
    <name type="scientific">Thalictrum thalictroides</name>
    <name type="common">Rue-anemone</name>
    <name type="synonym">Anemone thalictroides</name>
    <dbReference type="NCBI Taxonomy" id="46969"/>
    <lineage>
        <taxon>Eukaryota</taxon>
        <taxon>Viridiplantae</taxon>
        <taxon>Streptophyta</taxon>
        <taxon>Embryophyta</taxon>
        <taxon>Tracheophyta</taxon>
        <taxon>Spermatophyta</taxon>
        <taxon>Magnoliopsida</taxon>
        <taxon>Ranunculales</taxon>
        <taxon>Ranunculaceae</taxon>
        <taxon>Thalictroideae</taxon>
        <taxon>Thalictrum</taxon>
    </lineage>
</organism>
<keyword evidence="3" id="KW-1185">Reference proteome</keyword>
<feature type="compositionally biased region" description="Basic and acidic residues" evidence="1">
    <location>
        <begin position="320"/>
        <end position="349"/>
    </location>
</feature>
<dbReference type="Proteomes" id="UP000554482">
    <property type="component" value="Unassembled WGS sequence"/>
</dbReference>
<dbReference type="Gene3D" id="3.20.180.10">
    <property type="entry name" value="PNP-oxidase-like"/>
    <property type="match status" value="1"/>
</dbReference>
<dbReference type="PANTHER" id="PTHR13343:SF28">
    <property type="entry name" value="PENTATRICOPEPTIDE REPEAT (PPR) SUPERFAMILY PROTEIN"/>
    <property type="match status" value="1"/>
</dbReference>
<feature type="region of interest" description="Disordered" evidence="1">
    <location>
        <begin position="315"/>
        <end position="372"/>
    </location>
</feature>
<dbReference type="SUPFAM" id="SSF50475">
    <property type="entry name" value="FMN-binding split barrel"/>
    <property type="match status" value="1"/>
</dbReference>
<name>A0A7J6V442_THATH</name>
<proteinExistence type="predicted"/>
<dbReference type="EMBL" id="JABWDY010038633">
    <property type="protein sequence ID" value="KAF5179557.1"/>
    <property type="molecule type" value="Genomic_DNA"/>
</dbReference>
<protein>
    <submittedName>
        <fullName evidence="2">Pentatricopeptide repeat (PPR) superfamily protein</fullName>
    </submittedName>
</protein>
<evidence type="ECO:0000313" key="2">
    <source>
        <dbReference type="EMBL" id="KAF5179557.1"/>
    </source>
</evidence>
<feature type="compositionally biased region" description="Pro residues" evidence="1">
    <location>
        <begin position="86"/>
        <end position="95"/>
    </location>
</feature>
<dbReference type="InterPro" id="IPR037119">
    <property type="entry name" value="Haem_oxidase_HugZ-like_sf"/>
</dbReference>
<evidence type="ECO:0000256" key="1">
    <source>
        <dbReference type="SAM" id="MobiDB-lite"/>
    </source>
</evidence>
<accession>A0A7J6V442</accession>
<dbReference type="OrthoDB" id="1873930at2759"/>